<name>A0A1I0HGF7_9FIRM</name>
<accession>A0A1I0HGF7</accession>
<protein>
    <submittedName>
        <fullName evidence="2">Uncharacterized protein</fullName>
    </submittedName>
</protein>
<evidence type="ECO:0000313" key="3">
    <source>
        <dbReference type="Proteomes" id="UP000199820"/>
    </source>
</evidence>
<keyword evidence="3" id="KW-1185">Reference proteome</keyword>
<evidence type="ECO:0000256" key="1">
    <source>
        <dbReference type="SAM" id="MobiDB-lite"/>
    </source>
</evidence>
<reference evidence="2 3" key="1">
    <citation type="submission" date="2016-10" db="EMBL/GenBank/DDBJ databases">
        <authorList>
            <person name="de Groot N.N."/>
        </authorList>
    </citation>
    <scope>NUCLEOTIDE SEQUENCE [LARGE SCALE GENOMIC DNA]</scope>
    <source>
        <strain evidence="2 3">KH1P1</strain>
    </source>
</reference>
<feature type="region of interest" description="Disordered" evidence="1">
    <location>
        <begin position="51"/>
        <end position="70"/>
    </location>
</feature>
<organism evidence="2 3">
    <name type="scientific">[Clostridium] aminophilum</name>
    <dbReference type="NCBI Taxonomy" id="1526"/>
    <lineage>
        <taxon>Bacteria</taxon>
        <taxon>Bacillati</taxon>
        <taxon>Bacillota</taxon>
        <taxon>Clostridia</taxon>
        <taxon>Lachnospirales</taxon>
        <taxon>Lachnospiraceae</taxon>
    </lineage>
</organism>
<dbReference type="EMBL" id="FOIL01000050">
    <property type="protein sequence ID" value="SET82954.1"/>
    <property type="molecule type" value="Genomic_DNA"/>
</dbReference>
<gene>
    <name evidence="2" type="ORF">SAMN04487771_105012</name>
</gene>
<evidence type="ECO:0000313" key="2">
    <source>
        <dbReference type="EMBL" id="SET82954.1"/>
    </source>
</evidence>
<dbReference type="AlphaFoldDB" id="A0A1I0HGF7"/>
<dbReference type="Proteomes" id="UP000199820">
    <property type="component" value="Unassembled WGS sequence"/>
</dbReference>
<sequence>MNTKIGGYNLNEQSRYTSKNVFRLCNVLFLIKPSLYSAALPVGSRDSECVSREVRGPAPDPDPVSPSGSLGQPVFQDFEDGLLRTDDIQSLCDPVHHCAVFTDTDTSVDRIYCFGHCCVLYLCNSPAEELRTSVIKMESRLAIGNIFSRYHFMS</sequence>
<proteinExistence type="predicted"/>